<feature type="compositionally biased region" description="Basic and acidic residues" evidence="6">
    <location>
        <begin position="475"/>
        <end position="494"/>
    </location>
</feature>
<dbReference type="GO" id="GO:0005737">
    <property type="term" value="C:cytoplasm"/>
    <property type="evidence" value="ECO:0007669"/>
    <property type="project" value="UniProtKB-SubCell"/>
</dbReference>
<name>W2RJI9_CYPE1</name>
<evidence type="ECO:0000256" key="6">
    <source>
        <dbReference type="SAM" id="MobiDB-lite"/>
    </source>
</evidence>
<keyword evidence="3 5" id="KW-0479">Metal-binding</keyword>
<evidence type="ECO:0000259" key="7">
    <source>
        <dbReference type="Pfam" id="PF01702"/>
    </source>
</evidence>
<dbReference type="Gene3D" id="3.20.20.105">
    <property type="entry name" value="Queuine tRNA-ribosyltransferase-like"/>
    <property type="match status" value="1"/>
</dbReference>
<evidence type="ECO:0000256" key="3">
    <source>
        <dbReference type="ARBA" id="ARBA00022723"/>
    </source>
</evidence>
<dbReference type="SUPFAM" id="SSF51713">
    <property type="entry name" value="tRNA-guanine transglycosylase"/>
    <property type="match status" value="1"/>
</dbReference>
<keyword evidence="2 5" id="KW-0819">tRNA processing</keyword>
<keyword evidence="9" id="KW-1185">Reference proteome</keyword>
<feature type="binding site" evidence="5">
    <location>
        <position position="327"/>
    </location>
    <ligand>
        <name>Zn(2+)</name>
        <dbReference type="ChEBI" id="CHEBI:29105"/>
    </ligand>
</feature>
<feature type="binding site" evidence="5">
    <location>
        <position position="356"/>
    </location>
    <ligand>
        <name>Zn(2+)</name>
        <dbReference type="ChEBI" id="CHEBI:29105"/>
    </ligand>
</feature>
<reference evidence="8 9" key="1">
    <citation type="submission" date="2013-03" db="EMBL/GenBank/DDBJ databases">
        <title>The Genome Sequence of Phialophora europaea CBS 101466.</title>
        <authorList>
            <consortium name="The Broad Institute Genomics Platform"/>
            <person name="Cuomo C."/>
            <person name="de Hoog S."/>
            <person name="Gorbushina A."/>
            <person name="Walker B."/>
            <person name="Young S.K."/>
            <person name="Zeng Q."/>
            <person name="Gargeya S."/>
            <person name="Fitzgerald M."/>
            <person name="Haas B."/>
            <person name="Abouelleil A."/>
            <person name="Allen A.W."/>
            <person name="Alvarado L."/>
            <person name="Arachchi H.M."/>
            <person name="Berlin A.M."/>
            <person name="Chapman S.B."/>
            <person name="Gainer-Dewar J."/>
            <person name="Goldberg J."/>
            <person name="Griggs A."/>
            <person name="Gujja S."/>
            <person name="Hansen M."/>
            <person name="Howarth C."/>
            <person name="Imamovic A."/>
            <person name="Ireland A."/>
            <person name="Larimer J."/>
            <person name="McCowan C."/>
            <person name="Murphy C."/>
            <person name="Pearson M."/>
            <person name="Poon T.W."/>
            <person name="Priest M."/>
            <person name="Roberts A."/>
            <person name="Saif S."/>
            <person name="Shea T."/>
            <person name="Sisk P."/>
            <person name="Sykes S."/>
            <person name="Wortman J."/>
            <person name="Nusbaum C."/>
            <person name="Birren B."/>
        </authorList>
    </citation>
    <scope>NUCLEOTIDE SEQUENCE [LARGE SCALE GENOMIC DNA]</scope>
    <source>
        <strain evidence="8 9">CBS 101466</strain>
    </source>
</reference>
<dbReference type="PANTHER" id="PTHR46064">
    <property type="entry name" value="QUEUINE TRNA-RIBOSYLTRANSFERASE ACCESSORY SUBUNIT 2"/>
    <property type="match status" value="1"/>
</dbReference>
<evidence type="ECO:0000256" key="5">
    <source>
        <dbReference type="HAMAP-Rule" id="MF_03043"/>
    </source>
</evidence>
<dbReference type="RefSeq" id="XP_008721464.1">
    <property type="nucleotide sequence ID" value="XM_008723242.1"/>
</dbReference>
<dbReference type="AlphaFoldDB" id="W2RJI9"/>
<gene>
    <name evidence="8" type="ORF">HMPREF1541_08924</name>
</gene>
<dbReference type="OrthoDB" id="27601at2759"/>
<dbReference type="InterPro" id="IPR028592">
    <property type="entry name" value="QTRTD1"/>
</dbReference>
<dbReference type="GO" id="GO:0006400">
    <property type="term" value="P:tRNA modification"/>
    <property type="evidence" value="ECO:0007669"/>
    <property type="project" value="InterPro"/>
</dbReference>
<proteinExistence type="inferred from homology"/>
<comment type="cofactor">
    <cofactor evidence="5">
        <name>Zn(2+)</name>
        <dbReference type="ChEBI" id="CHEBI:29105"/>
    </cofactor>
    <text evidence="5">Binds 1 zinc ion per subunit.</text>
</comment>
<dbReference type="PANTHER" id="PTHR46064:SF1">
    <property type="entry name" value="QUEUINE TRNA-RIBOSYLTRANSFERASE ACCESSORY SUBUNIT 2"/>
    <property type="match status" value="1"/>
</dbReference>
<dbReference type="eggNOG" id="KOG3909">
    <property type="taxonomic scope" value="Eukaryota"/>
</dbReference>
<dbReference type="GeneID" id="19976263"/>
<dbReference type="HOGENOM" id="CLU_037350_1_0_1"/>
<dbReference type="HAMAP" id="MF_03043">
    <property type="entry name" value="QTRT2"/>
    <property type="match status" value="1"/>
</dbReference>
<comment type="function">
    <text evidence="5">Non-catalytic subunit of the queuine tRNA-ribosyltransferase (TGT) that catalyzes the base-exchange of a guanine (G) residue with queuine (Q) at position 34 (anticodon wobble position) in tRNAs with GU(N) anticodons (tRNA-Asp, -Asn, -His and -Tyr), resulting in the hypermodified nucleoside queuosine (7-(((4,5-cis-dihydroxy-2-cyclopenten-1-yl)amino)methyl)-7-deazaguanosine).</text>
</comment>
<dbReference type="InterPro" id="IPR050852">
    <property type="entry name" value="Queuine_tRNA-ribosyltrfase"/>
</dbReference>
<feature type="domain" description="tRNA-guanine(15) transglycosylase-like" evidence="7">
    <location>
        <begin position="23"/>
        <end position="389"/>
    </location>
</feature>
<dbReference type="STRING" id="1220924.W2RJI9"/>
<keyword evidence="4 5" id="KW-0862">Zinc</keyword>
<protein>
    <recommendedName>
        <fullName evidence="5">Queuine tRNA-ribosyltransferase accessory subunit 2</fullName>
    </recommendedName>
    <alternativeName>
        <fullName evidence="5">Queuine tRNA-ribosyltransferase domain-containing protein 1</fullName>
    </alternativeName>
</protein>
<feature type="region of interest" description="Disordered" evidence="6">
    <location>
        <begin position="391"/>
        <end position="494"/>
    </location>
</feature>
<keyword evidence="1 5" id="KW-0963">Cytoplasm</keyword>
<dbReference type="VEuPathDB" id="FungiDB:HMPREF1541_08924"/>
<sequence>MAQLPEEMLKFILEAGTHAVPGPRLGQLVACGRNSISTPHYAPPSSRGVIPHLSPDLLERHTQISAVYVGLEDFTEKSTQNAPILESPTSGAQTPLTSFTALSQRCLSILGPRRVPRIRCRSQNTDNSVAISTSVGFRTLTLEDYLDATERLKADVVVTLADIADADKVSLKRMERMADRTHAWLRDTIEKQESRATPSGIVASVLPLNQEQQQLYLSDLAAEYKNELSGVCLYDPPSAQIVPTQLSHLPRFCISDPANPHELLRAVSHGVDLITTPFVTAITEQGVAFVFEFPAPPGDEQQQSMGMDLWSSSNATVVEPLRMGCKCYTCTRHHRAYLHHLLQAKEMLAWTLLQIHNFQVMDQFFLGIRASIQRGTFDAEVATFRNHYEEDFGVGQGKDKGPRMRGYQMKSIGRGQDPKREKIWGRFGDSNDTSGMESPSAAGVEDDQARKVLEAVESGVAADQETEQVSLSADELERMGLAERVDGSSKESSS</sequence>
<dbReference type="Pfam" id="PF01702">
    <property type="entry name" value="TGT"/>
    <property type="match status" value="1"/>
</dbReference>
<evidence type="ECO:0000256" key="4">
    <source>
        <dbReference type="ARBA" id="ARBA00022833"/>
    </source>
</evidence>
<dbReference type="GO" id="GO:0046872">
    <property type="term" value="F:metal ion binding"/>
    <property type="evidence" value="ECO:0007669"/>
    <property type="project" value="UniProtKB-KW"/>
</dbReference>
<accession>W2RJI9</accession>
<dbReference type="NCBIfam" id="TIGR00449">
    <property type="entry name" value="tgt_general"/>
    <property type="match status" value="1"/>
</dbReference>
<evidence type="ECO:0000256" key="1">
    <source>
        <dbReference type="ARBA" id="ARBA00022490"/>
    </source>
</evidence>
<comment type="similarity">
    <text evidence="5">Belongs to the queuine tRNA-ribosyltransferase family. QTRT2 subfamily.</text>
</comment>
<feature type="binding site" evidence="5">
    <location>
        <position position="325"/>
    </location>
    <ligand>
        <name>Zn(2+)</name>
        <dbReference type="ChEBI" id="CHEBI:29105"/>
    </ligand>
</feature>
<dbReference type="InParanoid" id="W2RJI9"/>
<dbReference type="Proteomes" id="UP000030752">
    <property type="component" value="Unassembled WGS sequence"/>
</dbReference>
<evidence type="ECO:0000256" key="2">
    <source>
        <dbReference type="ARBA" id="ARBA00022694"/>
    </source>
</evidence>
<dbReference type="InterPro" id="IPR036511">
    <property type="entry name" value="TGT-like_sf"/>
</dbReference>
<comment type="subcellular location">
    <subcellularLocation>
        <location evidence="5">Cytoplasm</location>
    </subcellularLocation>
</comment>
<dbReference type="GO" id="GO:0008479">
    <property type="term" value="F:tRNA-guanosine(34) queuine transglycosylase activity"/>
    <property type="evidence" value="ECO:0007669"/>
    <property type="project" value="UniProtKB-UniRule"/>
</dbReference>
<evidence type="ECO:0000313" key="8">
    <source>
        <dbReference type="EMBL" id="ETN36646.1"/>
    </source>
</evidence>
<feature type="binding site" evidence="5">
    <location>
        <position position="330"/>
    </location>
    <ligand>
        <name>Zn(2+)</name>
        <dbReference type="ChEBI" id="CHEBI:29105"/>
    </ligand>
</feature>
<dbReference type="InterPro" id="IPR002616">
    <property type="entry name" value="tRNA_ribo_trans-like"/>
</dbReference>
<organism evidence="8 9">
    <name type="scientific">Cyphellophora europaea (strain CBS 101466)</name>
    <name type="common">Phialophora europaea</name>
    <dbReference type="NCBI Taxonomy" id="1220924"/>
    <lineage>
        <taxon>Eukaryota</taxon>
        <taxon>Fungi</taxon>
        <taxon>Dikarya</taxon>
        <taxon>Ascomycota</taxon>
        <taxon>Pezizomycotina</taxon>
        <taxon>Eurotiomycetes</taxon>
        <taxon>Chaetothyriomycetidae</taxon>
        <taxon>Chaetothyriales</taxon>
        <taxon>Cyphellophoraceae</taxon>
        <taxon>Cyphellophora</taxon>
    </lineage>
</organism>
<dbReference type="EMBL" id="KB822725">
    <property type="protein sequence ID" value="ETN36646.1"/>
    <property type="molecule type" value="Genomic_DNA"/>
</dbReference>
<comment type="subunit">
    <text evidence="5">Heterodimer of a catalytic subunit and an accessory subunit.</text>
</comment>
<evidence type="ECO:0000313" key="9">
    <source>
        <dbReference type="Proteomes" id="UP000030752"/>
    </source>
</evidence>